<dbReference type="InterPro" id="IPR002549">
    <property type="entry name" value="AI-2E-like"/>
</dbReference>
<dbReference type="GO" id="GO:0005886">
    <property type="term" value="C:plasma membrane"/>
    <property type="evidence" value="ECO:0007669"/>
    <property type="project" value="UniProtKB-SubCell"/>
</dbReference>
<evidence type="ECO:0000256" key="2">
    <source>
        <dbReference type="ARBA" id="ARBA00009773"/>
    </source>
</evidence>
<proteinExistence type="inferred from homology"/>
<feature type="transmembrane region" description="Helical" evidence="8">
    <location>
        <begin position="323"/>
        <end position="348"/>
    </location>
</feature>
<feature type="transmembrane region" description="Helical" evidence="8">
    <location>
        <begin position="165"/>
        <end position="192"/>
    </location>
</feature>
<feature type="transmembrane region" description="Helical" evidence="8">
    <location>
        <begin position="291"/>
        <end position="311"/>
    </location>
</feature>
<name>A0A1S2NHW0_9BURK</name>
<sequence>MNAPYELDSNLEERLSRKLLDVFIRAGIVFGLALLSYRIFAPFLALVAWSIILAVTLYPAHQKLAQRLRGKQGLAATLLVLVAIVVIGVPTAILMTSLGESLQNAVASVRAGTLKVPAPSPNVAEWPLVGKRIHEVWSEAYTDLPALLRSRHAQVADLTRRALQVVASIAGAMLLFLFSFIVAGIIMAWGRASANGIRAIFVRMVGFERGEEFAVLCTATIRAVALGVLGVAFIQAIVIGLVFIIAGVPFAGLLSLLILVLGIVQVPAILATLPVIIYIWTSGDYSSTQAITYSVLLLVAGSLDNVLKPLLLGRGVDAPMPVILLGALGGLASAGLLGMFVGAVFFALSYQAFMWWVANSPDAVAPPAPAPAPVSVPAAAPPE</sequence>
<evidence type="ECO:0000256" key="5">
    <source>
        <dbReference type="ARBA" id="ARBA00022692"/>
    </source>
</evidence>
<comment type="subcellular location">
    <subcellularLocation>
        <location evidence="1">Cell membrane</location>
        <topology evidence="1">Multi-pass membrane protein</topology>
    </subcellularLocation>
</comment>
<evidence type="ECO:0000256" key="6">
    <source>
        <dbReference type="ARBA" id="ARBA00022989"/>
    </source>
</evidence>
<keyword evidence="6 8" id="KW-1133">Transmembrane helix</keyword>
<evidence type="ECO:0000313" key="10">
    <source>
        <dbReference type="Proteomes" id="UP000180246"/>
    </source>
</evidence>
<feature type="transmembrane region" description="Helical" evidence="8">
    <location>
        <begin position="213"/>
        <end position="246"/>
    </location>
</feature>
<keyword evidence="7 8" id="KW-0472">Membrane</keyword>
<evidence type="ECO:0008006" key="11">
    <source>
        <dbReference type="Google" id="ProtNLM"/>
    </source>
</evidence>
<reference evidence="9 10" key="1">
    <citation type="submission" date="2014-10" db="EMBL/GenBank/DDBJ databases">
        <authorList>
            <person name="Seo M.-J."/>
            <person name="Seok Y.J."/>
            <person name="Cha I.-T."/>
        </authorList>
    </citation>
    <scope>NUCLEOTIDE SEQUENCE [LARGE SCALE GENOMIC DNA]</scope>
    <source>
        <strain evidence="9 10">NEU</strain>
    </source>
</reference>
<dbReference type="PANTHER" id="PTHR21716">
    <property type="entry name" value="TRANSMEMBRANE PROTEIN"/>
    <property type="match status" value="1"/>
</dbReference>
<feature type="transmembrane region" description="Helical" evidence="8">
    <location>
        <begin position="252"/>
        <end position="279"/>
    </location>
</feature>
<keyword evidence="5 8" id="KW-0812">Transmembrane</keyword>
<organism evidence="9 10">
    <name type="scientific">Massilia timonae</name>
    <dbReference type="NCBI Taxonomy" id="47229"/>
    <lineage>
        <taxon>Bacteria</taxon>
        <taxon>Pseudomonadati</taxon>
        <taxon>Pseudomonadota</taxon>
        <taxon>Betaproteobacteria</taxon>
        <taxon>Burkholderiales</taxon>
        <taxon>Oxalobacteraceae</taxon>
        <taxon>Telluria group</taxon>
        <taxon>Massilia</taxon>
    </lineage>
</organism>
<dbReference type="Pfam" id="PF01594">
    <property type="entry name" value="AI-2E_transport"/>
    <property type="match status" value="1"/>
</dbReference>
<gene>
    <name evidence="9" type="ORF">LO55_2597</name>
</gene>
<evidence type="ECO:0000256" key="8">
    <source>
        <dbReference type="SAM" id="Phobius"/>
    </source>
</evidence>
<dbReference type="EMBL" id="JRYB01000001">
    <property type="protein sequence ID" value="OIJ44002.1"/>
    <property type="molecule type" value="Genomic_DNA"/>
</dbReference>
<evidence type="ECO:0000256" key="1">
    <source>
        <dbReference type="ARBA" id="ARBA00004651"/>
    </source>
</evidence>
<dbReference type="AlphaFoldDB" id="A0A1S2NHW0"/>
<evidence type="ECO:0000313" key="9">
    <source>
        <dbReference type="EMBL" id="OIJ44002.1"/>
    </source>
</evidence>
<dbReference type="RefSeq" id="WP_071361746.1">
    <property type="nucleotide sequence ID" value="NZ_JRYB01000001.1"/>
</dbReference>
<evidence type="ECO:0000256" key="4">
    <source>
        <dbReference type="ARBA" id="ARBA00022475"/>
    </source>
</evidence>
<comment type="similarity">
    <text evidence="2">Belongs to the autoinducer-2 exporter (AI-2E) (TC 2.A.86) family.</text>
</comment>
<comment type="caution">
    <text evidence="9">The sequence shown here is derived from an EMBL/GenBank/DDBJ whole genome shotgun (WGS) entry which is preliminary data.</text>
</comment>
<feature type="transmembrane region" description="Helical" evidence="8">
    <location>
        <begin position="73"/>
        <end position="95"/>
    </location>
</feature>
<keyword evidence="3" id="KW-0813">Transport</keyword>
<feature type="transmembrane region" description="Helical" evidence="8">
    <location>
        <begin position="43"/>
        <end position="61"/>
    </location>
</feature>
<accession>A0A1S2NHW0</accession>
<evidence type="ECO:0000256" key="3">
    <source>
        <dbReference type="ARBA" id="ARBA00022448"/>
    </source>
</evidence>
<keyword evidence="4" id="KW-1003">Cell membrane</keyword>
<dbReference type="PANTHER" id="PTHR21716:SF67">
    <property type="entry name" value="TRANSPORT PROTEIN YDIK-RELATED"/>
    <property type="match status" value="1"/>
</dbReference>
<dbReference type="Proteomes" id="UP000180246">
    <property type="component" value="Unassembled WGS sequence"/>
</dbReference>
<evidence type="ECO:0000256" key="7">
    <source>
        <dbReference type="ARBA" id="ARBA00023136"/>
    </source>
</evidence>
<protein>
    <recommendedName>
        <fullName evidence="11">AI-2E family transporter</fullName>
    </recommendedName>
</protein>